<dbReference type="Gene3D" id="1.10.20.10">
    <property type="entry name" value="Histone, subunit A"/>
    <property type="match status" value="1"/>
</dbReference>
<organism evidence="1 2">
    <name type="scientific">Jimgerdemannia flammicorona</name>
    <dbReference type="NCBI Taxonomy" id="994334"/>
    <lineage>
        <taxon>Eukaryota</taxon>
        <taxon>Fungi</taxon>
        <taxon>Fungi incertae sedis</taxon>
        <taxon>Mucoromycota</taxon>
        <taxon>Mucoromycotina</taxon>
        <taxon>Endogonomycetes</taxon>
        <taxon>Endogonales</taxon>
        <taxon>Endogonaceae</taxon>
        <taxon>Jimgerdemannia</taxon>
    </lineage>
</organism>
<dbReference type="EMBL" id="RBNI01004592">
    <property type="protein sequence ID" value="RUP47383.1"/>
    <property type="molecule type" value="Genomic_DNA"/>
</dbReference>
<proteinExistence type="predicted"/>
<protein>
    <submittedName>
        <fullName evidence="1">Uncharacterized protein</fullName>
    </submittedName>
</protein>
<dbReference type="InterPro" id="IPR009072">
    <property type="entry name" value="Histone-fold"/>
</dbReference>
<reference evidence="1 2" key="1">
    <citation type="journal article" date="2018" name="New Phytol.">
        <title>Phylogenomics of Endogonaceae and evolution of mycorrhizas within Mucoromycota.</title>
        <authorList>
            <person name="Chang Y."/>
            <person name="Desiro A."/>
            <person name="Na H."/>
            <person name="Sandor L."/>
            <person name="Lipzen A."/>
            <person name="Clum A."/>
            <person name="Barry K."/>
            <person name="Grigoriev I.V."/>
            <person name="Martin F.M."/>
            <person name="Stajich J.E."/>
            <person name="Smith M.E."/>
            <person name="Bonito G."/>
            <person name="Spatafora J.W."/>
        </authorList>
    </citation>
    <scope>NUCLEOTIDE SEQUENCE [LARGE SCALE GENOMIC DNA]</scope>
    <source>
        <strain evidence="1 2">GMNB39</strain>
    </source>
</reference>
<evidence type="ECO:0000313" key="2">
    <source>
        <dbReference type="Proteomes" id="UP000268093"/>
    </source>
</evidence>
<gene>
    <name evidence="1" type="ORF">BC936DRAFT_145792</name>
</gene>
<dbReference type="SUPFAM" id="SSF47113">
    <property type="entry name" value="Histone-fold"/>
    <property type="match status" value="1"/>
</dbReference>
<sequence>MKRSTSILSHLWFKTPQGHIPTIAQARYPPSSAPHLPYPLSTLHLPSPPIPDARYISQRAANAIISEVGPYRISTDALQSINSFLDEFLMQLVNTALSLDLSRIKTAVNQLLPSALGKNAIVEAELEVKTFTESGEKVDYAVYEKMRRLGTGQDAFPTDRVFSQFREKCMFYCTLADKEAIGSNRQPPVDGDRDVVISPIVAIYVTAVVEHIAEYLLTLIAKAAEHEDTEFVRVKEVFTALIDDSQVGRVFYKMELREKLEVSP</sequence>
<name>A0A433D978_9FUNG</name>
<dbReference type="OrthoDB" id="5382203at2759"/>
<dbReference type="GO" id="GO:0046982">
    <property type="term" value="F:protein heterodimerization activity"/>
    <property type="evidence" value="ECO:0007669"/>
    <property type="project" value="InterPro"/>
</dbReference>
<evidence type="ECO:0000313" key="1">
    <source>
        <dbReference type="EMBL" id="RUP47383.1"/>
    </source>
</evidence>
<dbReference type="Proteomes" id="UP000268093">
    <property type="component" value="Unassembled WGS sequence"/>
</dbReference>
<dbReference type="AlphaFoldDB" id="A0A433D978"/>
<keyword evidence="2" id="KW-1185">Reference proteome</keyword>
<accession>A0A433D978</accession>
<comment type="caution">
    <text evidence="1">The sequence shown here is derived from an EMBL/GenBank/DDBJ whole genome shotgun (WGS) entry which is preliminary data.</text>
</comment>